<dbReference type="AlphaFoldDB" id="A0A383CIY8"/>
<evidence type="ECO:0000313" key="2">
    <source>
        <dbReference type="EMBL" id="SVE32336.1"/>
    </source>
</evidence>
<dbReference type="SUPFAM" id="SSF55144">
    <property type="entry name" value="LigT-like"/>
    <property type="match status" value="1"/>
</dbReference>
<reference evidence="2" key="1">
    <citation type="submission" date="2018-05" db="EMBL/GenBank/DDBJ databases">
        <authorList>
            <person name="Lanie J.A."/>
            <person name="Ng W.-L."/>
            <person name="Kazmierczak K.M."/>
            <person name="Andrzejewski T.M."/>
            <person name="Davidsen T.M."/>
            <person name="Wayne K.J."/>
            <person name="Tettelin H."/>
            <person name="Glass J.I."/>
            <person name="Rusch D."/>
            <person name="Podicherti R."/>
            <person name="Tsui H.-C.T."/>
            <person name="Winkler M.E."/>
        </authorList>
    </citation>
    <scope>NUCLEOTIDE SEQUENCE</scope>
</reference>
<dbReference type="Gene3D" id="3.90.1140.10">
    <property type="entry name" value="Cyclic phosphodiesterase"/>
    <property type="match status" value="1"/>
</dbReference>
<gene>
    <name evidence="2" type="ORF">METZ01_LOCUS485190</name>
</gene>
<name>A0A383CIY8_9ZZZZ</name>
<sequence>RLRGIRTVPIEVNLAEAGCFAPRILWVGLRGADELQRKVDDALENLFEPEYRFMGHVTIARVKGISDRLRRTMEGLEVPRTTATATGFALQESHLSHEGPRHETIARFPLEAD</sequence>
<proteinExistence type="predicted"/>
<dbReference type="EMBL" id="UINC01209353">
    <property type="protein sequence ID" value="SVE32336.1"/>
    <property type="molecule type" value="Genomic_DNA"/>
</dbReference>
<feature type="non-terminal residue" evidence="2">
    <location>
        <position position="1"/>
    </location>
</feature>
<keyword evidence="1" id="KW-0378">Hydrolase</keyword>
<evidence type="ECO:0008006" key="3">
    <source>
        <dbReference type="Google" id="ProtNLM"/>
    </source>
</evidence>
<dbReference type="InterPro" id="IPR009097">
    <property type="entry name" value="Cyclic_Pdiesterase"/>
</dbReference>
<accession>A0A383CIY8</accession>
<dbReference type="GO" id="GO:0008664">
    <property type="term" value="F:RNA 2',3'-cyclic 3'-phosphodiesterase activity"/>
    <property type="evidence" value="ECO:0007669"/>
    <property type="project" value="InterPro"/>
</dbReference>
<evidence type="ECO:0000256" key="1">
    <source>
        <dbReference type="ARBA" id="ARBA00022801"/>
    </source>
</evidence>
<protein>
    <recommendedName>
        <fullName evidence="3">Phosphoesterase HXTX domain-containing protein</fullName>
    </recommendedName>
</protein>
<dbReference type="PANTHER" id="PTHR35561">
    <property type="entry name" value="RNA 2',3'-CYCLIC PHOSPHODIESTERASE"/>
    <property type="match status" value="1"/>
</dbReference>
<dbReference type="GO" id="GO:0004113">
    <property type="term" value="F:2',3'-cyclic-nucleotide 3'-phosphodiesterase activity"/>
    <property type="evidence" value="ECO:0007669"/>
    <property type="project" value="InterPro"/>
</dbReference>
<dbReference type="PANTHER" id="PTHR35561:SF1">
    <property type="entry name" value="RNA 2',3'-CYCLIC PHOSPHODIESTERASE"/>
    <property type="match status" value="1"/>
</dbReference>
<dbReference type="InterPro" id="IPR004175">
    <property type="entry name" value="RNA_CPDase"/>
</dbReference>
<organism evidence="2">
    <name type="scientific">marine metagenome</name>
    <dbReference type="NCBI Taxonomy" id="408172"/>
    <lineage>
        <taxon>unclassified sequences</taxon>
        <taxon>metagenomes</taxon>
        <taxon>ecological metagenomes</taxon>
    </lineage>
</organism>